<feature type="repeat" description="RCC1" evidence="6">
    <location>
        <begin position="301"/>
        <end position="351"/>
    </location>
</feature>
<dbReference type="Gene3D" id="3.30.40.10">
    <property type="entry name" value="Zinc/RING finger domain, C3HC4 (zinc finger)"/>
    <property type="match status" value="1"/>
</dbReference>
<feature type="compositionally biased region" description="Low complexity" evidence="7">
    <location>
        <begin position="106"/>
        <end position="130"/>
    </location>
</feature>
<feature type="domain" description="FYVE-type" evidence="8">
    <location>
        <begin position="586"/>
        <end position="646"/>
    </location>
</feature>
<dbReference type="PROSITE" id="PS50178">
    <property type="entry name" value="ZF_FYVE"/>
    <property type="match status" value="1"/>
</dbReference>
<dbReference type="PANTHER" id="PTHR22872:SF9">
    <property type="entry name" value="X-LINKED RETINITIS PIGMENTOSA GTPASE REGULATOR"/>
    <property type="match status" value="1"/>
</dbReference>
<dbReference type="SUPFAM" id="SSF57903">
    <property type="entry name" value="FYVE/PHD zinc finger"/>
    <property type="match status" value="1"/>
</dbReference>
<feature type="repeat" description="RCC1" evidence="6">
    <location>
        <begin position="253"/>
        <end position="300"/>
    </location>
</feature>
<dbReference type="AlphaFoldDB" id="A0A3P3YFR4"/>
<protein>
    <recommendedName>
        <fullName evidence="8">FYVE-type domain-containing protein</fullName>
    </recommendedName>
</protein>
<dbReference type="InterPro" id="IPR000306">
    <property type="entry name" value="Znf_FYVE"/>
</dbReference>
<feature type="repeat" description="RCC1" evidence="6">
    <location>
        <begin position="472"/>
        <end position="527"/>
    </location>
</feature>
<feature type="repeat" description="RCC1" evidence="6">
    <location>
        <begin position="352"/>
        <end position="404"/>
    </location>
</feature>
<sequence length="647" mass="68538">MAGGRLTDNELAQALVALQTPTPLLKFGTSGKPKFRKFSLSADFRRLRWSSPNKESEIALDAVVSIKFGQRTEKFARNRRADLDHLSFSLLHYSRPAPPSTVGTTPHVGSVRRSSHSPSRSAAGSTSTLSGSGPIDTLDLVCKDEAEWRTWTAVLSGLHNRTISEAVIEKALELTNACKGAPEAAAFHAGRALNATSDDVSQVYTWGSGCWGASAHGDLEMRTKPEIVKGAVGQGVTGLACGWAHTVFLMESGEVWASGHRAGTGLPTDNNILMQVPLPAKVEVVQLACGSYHSLARTATGSVLSWGSNLRGQLGHGDTADRERPTPIDSVQGRIVNLACGSNASALVDAAGALLTFGQGDMGFTGHGHDRDVLVPTALGEFGPQNPVLSVAAGDCHMVAVAAQGVFSWGWNMCGQLGQGHFADVWAPREIDALHVTAATAPDAPAAVAVVDVSCGAAHSAIILHHTVTDLYELFTWGANSTGQCAQRRNQTTPNLCTPTPVELRFGPSKLLAVECGAYHLALLTYPHGLWHAGSNTYGQLGLDTTAHEASYELAPCKLSPKTGIAQVACGATHSCILVNESWVDDQHCPVCMACKLEFTRFRRRHHCRACGGIFCAACSANRSAILRKGVTAPVRVCDACFAKLSR</sequence>
<keyword evidence="1" id="KW-0479">Metal-binding</keyword>
<dbReference type="EMBL" id="OVEO01000011">
    <property type="protein sequence ID" value="SPQ99036.1"/>
    <property type="molecule type" value="Genomic_DNA"/>
</dbReference>
<feature type="repeat" description="RCC1" evidence="6">
    <location>
        <begin position="528"/>
        <end position="581"/>
    </location>
</feature>
<dbReference type="Proteomes" id="UP000290189">
    <property type="component" value="Unassembled WGS sequence"/>
</dbReference>
<dbReference type="SUPFAM" id="SSF50985">
    <property type="entry name" value="RCC1/BLIP-II"/>
    <property type="match status" value="2"/>
</dbReference>
<proteinExistence type="predicted"/>
<evidence type="ECO:0000256" key="2">
    <source>
        <dbReference type="ARBA" id="ARBA00022737"/>
    </source>
</evidence>
<geneLocation type="mitochondrion" evidence="9"/>
<dbReference type="PRINTS" id="PR00633">
    <property type="entry name" value="RCCNDNSATION"/>
</dbReference>
<keyword evidence="9" id="KW-0496">Mitochondrion</keyword>
<evidence type="ECO:0000313" key="10">
    <source>
        <dbReference type="Proteomes" id="UP000290189"/>
    </source>
</evidence>
<dbReference type="Pfam" id="PF00415">
    <property type="entry name" value="RCC1"/>
    <property type="match status" value="2"/>
</dbReference>
<dbReference type="InterPro" id="IPR009091">
    <property type="entry name" value="RCC1/BLIP-II"/>
</dbReference>
<evidence type="ECO:0000256" key="3">
    <source>
        <dbReference type="ARBA" id="ARBA00022771"/>
    </source>
</evidence>
<dbReference type="GO" id="GO:0008270">
    <property type="term" value="F:zinc ion binding"/>
    <property type="evidence" value="ECO:0007669"/>
    <property type="project" value="UniProtKB-KW"/>
</dbReference>
<dbReference type="PANTHER" id="PTHR22872">
    <property type="entry name" value="BTK-BINDING PROTEIN-RELATED"/>
    <property type="match status" value="1"/>
</dbReference>
<reference evidence="9 10" key="1">
    <citation type="submission" date="2018-03" db="EMBL/GenBank/DDBJ databases">
        <authorList>
            <person name="Fogelqvist J."/>
        </authorList>
    </citation>
    <scope>NUCLEOTIDE SEQUENCE [LARGE SCALE GENOMIC DNA]</scope>
</reference>
<dbReference type="SUPFAM" id="SSF50729">
    <property type="entry name" value="PH domain-like"/>
    <property type="match status" value="1"/>
</dbReference>
<dbReference type="InterPro" id="IPR017455">
    <property type="entry name" value="Znf_FYVE-rel"/>
</dbReference>
<keyword evidence="2" id="KW-0677">Repeat</keyword>
<evidence type="ECO:0000256" key="4">
    <source>
        <dbReference type="ARBA" id="ARBA00022833"/>
    </source>
</evidence>
<accession>A0A3P3YFR4</accession>
<evidence type="ECO:0000256" key="6">
    <source>
        <dbReference type="PROSITE-ProRule" id="PRU00235"/>
    </source>
</evidence>
<dbReference type="Gene3D" id="2.130.10.30">
    <property type="entry name" value="Regulator of chromosome condensation 1/beta-lactamase-inhibitor protein II"/>
    <property type="match status" value="2"/>
</dbReference>
<evidence type="ECO:0000256" key="7">
    <source>
        <dbReference type="SAM" id="MobiDB-lite"/>
    </source>
</evidence>
<name>A0A3P3YFR4_PLABS</name>
<feature type="repeat" description="RCC1" evidence="6">
    <location>
        <begin position="201"/>
        <end position="252"/>
    </location>
</feature>
<feature type="repeat" description="RCC1" evidence="6">
    <location>
        <begin position="404"/>
        <end position="466"/>
    </location>
</feature>
<organism evidence="9 10">
    <name type="scientific">Plasmodiophora brassicae</name>
    <name type="common">Clubroot disease agent</name>
    <dbReference type="NCBI Taxonomy" id="37360"/>
    <lineage>
        <taxon>Eukaryota</taxon>
        <taxon>Sar</taxon>
        <taxon>Rhizaria</taxon>
        <taxon>Endomyxa</taxon>
        <taxon>Phytomyxea</taxon>
        <taxon>Plasmodiophorida</taxon>
        <taxon>Plasmodiophoridae</taxon>
        <taxon>Plasmodiophora</taxon>
    </lineage>
</organism>
<dbReference type="InterPro" id="IPR058923">
    <property type="entry name" value="RCC1-like_dom"/>
</dbReference>
<evidence type="ECO:0000313" key="9">
    <source>
        <dbReference type="EMBL" id="SPQ99036.1"/>
    </source>
</evidence>
<dbReference type="InterPro" id="IPR000408">
    <property type="entry name" value="Reg_chr_condens"/>
</dbReference>
<dbReference type="InterPro" id="IPR051625">
    <property type="entry name" value="Signaling_Regulatory_Domain"/>
</dbReference>
<keyword evidence="3 5" id="KW-0863">Zinc-finger</keyword>
<dbReference type="Gene3D" id="2.30.29.30">
    <property type="entry name" value="Pleckstrin-homology domain (PH domain)/Phosphotyrosine-binding domain (PTB)"/>
    <property type="match status" value="1"/>
</dbReference>
<evidence type="ECO:0000256" key="5">
    <source>
        <dbReference type="PROSITE-ProRule" id="PRU00091"/>
    </source>
</evidence>
<evidence type="ECO:0000259" key="8">
    <source>
        <dbReference type="PROSITE" id="PS50178"/>
    </source>
</evidence>
<dbReference type="InterPro" id="IPR011993">
    <property type="entry name" value="PH-like_dom_sf"/>
</dbReference>
<evidence type="ECO:0000256" key="1">
    <source>
        <dbReference type="ARBA" id="ARBA00022723"/>
    </source>
</evidence>
<feature type="region of interest" description="Disordered" evidence="7">
    <location>
        <begin position="97"/>
        <end position="130"/>
    </location>
</feature>
<dbReference type="PROSITE" id="PS50012">
    <property type="entry name" value="RCC1_3"/>
    <property type="match status" value="7"/>
</dbReference>
<dbReference type="SMART" id="SM00064">
    <property type="entry name" value="FYVE"/>
    <property type="match status" value="1"/>
</dbReference>
<dbReference type="Pfam" id="PF25390">
    <property type="entry name" value="WD40_RLD"/>
    <property type="match status" value="1"/>
</dbReference>
<gene>
    <name evidence="9" type="ORF">PLBR_LOCUS6251</name>
</gene>
<dbReference type="InterPro" id="IPR011011">
    <property type="entry name" value="Znf_FYVE_PHD"/>
</dbReference>
<dbReference type="InterPro" id="IPR013083">
    <property type="entry name" value="Znf_RING/FYVE/PHD"/>
</dbReference>
<dbReference type="Pfam" id="PF01363">
    <property type="entry name" value="FYVE"/>
    <property type="match status" value="1"/>
</dbReference>
<keyword evidence="4" id="KW-0862">Zinc</keyword>